<sequence length="441" mass="47766">MANDVRPSELGTHDQPDFAAKPPSERHATADEVYSVFTVTEKKLIILTGLLAGFFSPLSSSIYMPALNTISSDLHVSSAKINLSVTIYLIVQGVAPMMIAGFSDSAGRRLAYVICFTIYIAANLGLALQNNYAALMVLRCLQSGGSSGTVALANGVVGDLVTSSEFQGFETLSLVIGGLLSQTLGWHCVFWFLLIFARAFFLPLLFFFPETCRKVVGDGSVPPPTLSIGATQALQDSISQSSVYVGSRCWVQETQQYLTDFPIEKAGLQVALPLFYIGAVSVIAYGWVMNYKVNLAGPIILLFLMGYSLTAAYQVLNILMVDIYPEKPATATAASNIVRCELGAVASAVIVPMSDAMGRGWAYTLLALIFIGYSPALVVVITYGMRWRKAKLEKMETHAQEKEKKEMQKQQDLEKRMEGGKAEGGKMEGGGAHSRATKEKD</sequence>
<keyword evidence="3 8" id="KW-0812">Transmembrane</keyword>
<evidence type="ECO:0000256" key="6">
    <source>
        <dbReference type="ARBA" id="ARBA00038347"/>
    </source>
</evidence>
<evidence type="ECO:0000256" key="1">
    <source>
        <dbReference type="ARBA" id="ARBA00004141"/>
    </source>
</evidence>
<organism evidence="9 10">
    <name type="scientific">Lipomyces starkeyi NRRL Y-11557</name>
    <dbReference type="NCBI Taxonomy" id="675824"/>
    <lineage>
        <taxon>Eukaryota</taxon>
        <taxon>Fungi</taxon>
        <taxon>Dikarya</taxon>
        <taxon>Ascomycota</taxon>
        <taxon>Saccharomycotina</taxon>
        <taxon>Lipomycetes</taxon>
        <taxon>Lipomycetales</taxon>
        <taxon>Lipomycetaceae</taxon>
        <taxon>Lipomyces</taxon>
    </lineage>
</organism>
<reference evidence="9 10" key="1">
    <citation type="journal article" date="2016" name="Proc. Natl. Acad. Sci. U.S.A.">
        <title>Comparative genomics of biotechnologically important yeasts.</title>
        <authorList>
            <person name="Riley R."/>
            <person name="Haridas S."/>
            <person name="Wolfe K.H."/>
            <person name="Lopes M.R."/>
            <person name="Hittinger C.T."/>
            <person name="Goeker M."/>
            <person name="Salamov A.A."/>
            <person name="Wisecaver J.H."/>
            <person name="Long T.M."/>
            <person name="Calvey C.H."/>
            <person name="Aerts A.L."/>
            <person name="Barry K.W."/>
            <person name="Choi C."/>
            <person name="Clum A."/>
            <person name="Coughlan A.Y."/>
            <person name="Deshpande S."/>
            <person name="Douglass A.P."/>
            <person name="Hanson S.J."/>
            <person name="Klenk H.-P."/>
            <person name="LaButti K.M."/>
            <person name="Lapidus A."/>
            <person name="Lindquist E.A."/>
            <person name="Lipzen A.M."/>
            <person name="Meier-Kolthoff J.P."/>
            <person name="Ohm R.A."/>
            <person name="Otillar R.P."/>
            <person name="Pangilinan J.L."/>
            <person name="Peng Y."/>
            <person name="Rokas A."/>
            <person name="Rosa C.A."/>
            <person name="Scheuner C."/>
            <person name="Sibirny A.A."/>
            <person name="Slot J.C."/>
            <person name="Stielow J.B."/>
            <person name="Sun H."/>
            <person name="Kurtzman C.P."/>
            <person name="Blackwell M."/>
            <person name="Grigoriev I.V."/>
            <person name="Jeffries T.W."/>
        </authorList>
    </citation>
    <scope>NUCLEOTIDE SEQUENCE [LARGE SCALE GENOMIC DNA]</scope>
    <source>
        <strain evidence="9 10">NRRL Y-11557</strain>
    </source>
</reference>
<accession>A0A1E3Q8J7</accession>
<evidence type="ECO:0008006" key="11">
    <source>
        <dbReference type="Google" id="ProtNLM"/>
    </source>
</evidence>
<feature type="transmembrane region" description="Helical" evidence="8">
    <location>
        <begin position="337"/>
        <end position="354"/>
    </location>
</feature>
<comment type="subcellular location">
    <subcellularLocation>
        <location evidence="1">Membrane</location>
        <topology evidence="1">Multi-pass membrane protein</topology>
    </subcellularLocation>
</comment>
<comment type="similarity">
    <text evidence="6">Belongs to the major facilitator superfamily. CAR1 family.</text>
</comment>
<feature type="region of interest" description="Disordered" evidence="7">
    <location>
        <begin position="1"/>
        <end position="26"/>
    </location>
</feature>
<protein>
    <recommendedName>
        <fullName evidence="11">Major facilitator superfamily (MFS) profile domain-containing protein</fullName>
    </recommendedName>
</protein>
<evidence type="ECO:0000313" key="10">
    <source>
        <dbReference type="Proteomes" id="UP000094385"/>
    </source>
</evidence>
<evidence type="ECO:0000256" key="4">
    <source>
        <dbReference type="ARBA" id="ARBA00022989"/>
    </source>
</evidence>
<feature type="transmembrane region" description="Helical" evidence="8">
    <location>
        <begin position="44"/>
        <end position="63"/>
    </location>
</feature>
<dbReference type="SUPFAM" id="SSF103473">
    <property type="entry name" value="MFS general substrate transporter"/>
    <property type="match status" value="1"/>
</dbReference>
<feature type="transmembrane region" description="Helical" evidence="8">
    <location>
        <begin position="360"/>
        <end position="385"/>
    </location>
</feature>
<dbReference type="Pfam" id="PF07690">
    <property type="entry name" value="MFS_1"/>
    <property type="match status" value="1"/>
</dbReference>
<dbReference type="GO" id="GO:0022857">
    <property type="term" value="F:transmembrane transporter activity"/>
    <property type="evidence" value="ECO:0007669"/>
    <property type="project" value="InterPro"/>
</dbReference>
<evidence type="ECO:0000313" key="9">
    <source>
        <dbReference type="EMBL" id="ODQ73986.1"/>
    </source>
</evidence>
<evidence type="ECO:0000256" key="7">
    <source>
        <dbReference type="SAM" id="MobiDB-lite"/>
    </source>
</evidence>
<dbReference type="AlphaFoldDB" id="A0A1E3Q8J7"/>
<dbReference type="OrthoDB" id="440553at2759"/>
<keyword evidence="10" id="KW-1185">Reference proteome</keyword>
<dbReference type="InterPro" id="IPR036259">
    <property type="entry name" value="MFS_trans_sf"/>
</dbReference>
<dbReference type="PANTHER" id="PTHR23502:SF51">
    <property type="entry name" value="QUINIDINE RESISTANCE PROTEIN 1-RELATED"/>
    <property type="match status" value="1"/>
</dbReference>
<feature type="transmembrane region" description="Helical" evidence="8">
    <location>
        <begin position="83"/>
        <end position="103"/>
    </location>
</feature>
<dbReference type="Proteomes" id="UP000094385">
    <property type="component" value="Unassembled WGS sequence"/>
</dbReference>
<proteinExistence type="inferred from homology"/>
<dbReference type="STRING" id="675824.A0A1E3Q8J7"/>
<evidence type="ECO:0000256" key="8">
    <source>
        <dbReference type="SAM" id="Phobius"/>
    </source>
</evidence>
<dbReference type="PANTHER" id="PTHR23502">
    <property type="entry name" value="MAJOR FACILITATOR SUPERFAMILY"/>
    <property type="match status" value="1"/>
</dbReference>
<gene>
    <name evidence="9" type="ORF">LIPSTDRAFT_3191</name>
</gene>
<keyword evidence="2" id="KW-0813">Transport</keyword>
<evidence type="ECO:0000256" key="2">
    <source>
        <dbReference type="ARBA" id="ARBA00022448"/>
    </source>
</evidence>
<feature type="region of interest" description="Disordered" evidence="7">
    <location>
        <begin position="395"/>
        <end position="441"/>
    </location>
</feature>
<feature type="compositionally biased region" description="Basic and acidic residues" evidence="7">
    <location>
        <begin position="395"/>
        <end position="426"/>
    </location>
</feature>
<feature type="transmembrane region" description="Helical" evidence="8">
    <location>
        <begin position="184"/>
        <end position="208"/>
    </location>
</feature>
<dbReference type="GO" id="GO:0005886">
    <property type="term" value="C:plasma membrane"/>
    <property type="evidence" value="ECO:0007669"/>
    <property type="project" value="TreeGrafter"/>
</dbReference>
<feature type="transmembrane region" description="Helical" evidence="8">
    <location>
        <begin position="295"/>
        <end position="316"/>
    </location>
</feature>
<dbReference type="Gene3D" id="1.20.1250.20">
    <property type="entry name" value="MFS general substrate transporter like domains"/>
    <property type="match status" value="1"/>
</dbReference>
<dbReference type="EMBL" id="KV454293">
    <property type="protein sequence ID" value="ODQ73986.1"/>
    <property type="molecule type" value="Genomic_DNA"/>
</dbReference>
<dbReference type="InterPro" id="IPR011701">
    <property type="entry name" value="MFS"/>
</dbReference>
<evidence type="ECO:0000256" key="5">
    <source>
        <dbReference type="ARBA" id="ARBA00023136"/>
    </source>
</evidence>
<evidence type="ECO:0000256" key="3">
    <source>
        <dbReference type="ARBA" id="ARBA00022692"/>
    </source>
</evidence>
<keyword evidence="4 8" id="KW-1133">Transmembrane helix</keyword>
<feature type="transmembrane region" description="Helical" evidence="8">
    <location>
        <begin position="270"/>
        <end position="289"/>
    </location>
</feature>
<name>A0A1E3Q8J7_LIPST</name>
<feature type="transmembrane region" description="Helical" evidence="8">
    <location>
        <begin position="110"/>
        <end position="128"/>
    </location>
</feature>
<keyword evidence="5 8" id="KW-0472">Membrane</keyword>